<protein>
    <submittedName>
        <fullName evidence="1">Uncharacterized protein</fullName>
    </submittedName>
</protein>
<reference evidence="1" key="1">
    <citation type="submission" date="2020-08" db="EMBL/GenBank/DDBJ databases">
        <title>Multicomponent nature underlies the extraordinary mechanical properties of spider dragline silk.</title>
        <authorList>
            <person name="Kono N."/>
            <person name="Nakamura H."/>
            <person name="Mori M."/>
            <person name="Yoshida Y."/>
            <person name="Ohtoshi R."/>
            <person name="Malay A.D."/>
            <person name="Moran D.A.P."/>
            <person name="Tomita M."/>
            <person name="Numata K."/>
            <person name="Arakawa K."/>
        </authorList>
    </citation>
    <scope>NUCLEOTIDE SEQUENCE</scope>
</reference>
<accession>A0A8X6PT02</accession>
<dbReference type="AlphaFoldDB" id="A0A8X6PT02"/>
<dbReference type="OrthoDB" id="5867217at2759"/>
<name>A0A8X6PT02_NEPPI</name>
<proteinExistence type="predicted"/>
<comment type="caution">
    <text evidence="1">The sequence shown here is derived from an EMBL/GenBank/DDBJ whole genome shotgun (WGS) entry which is preliminary data.</text>
</comment>
<dbReference type="GO" id="GO:0009653">
    <property type="term" value="P:anatomical structure morphogenesis"/>
    <property type="evidence" value="ECO:0007669"/>
    <property type="project" value="TreeGrafter"/>
</dbReference>
<organism evidence="1 2">
    <name type="scientific">Nephila pilipes</name>
    <name type="common">Giant wood spider</name>
    <name type="synonym">Nephila maculata</name>
    <dbReference type="NCBI Taxonomy" id="299642"/>
    <lineage>
        <taxon>Eukaryota</taxon>
        <taxon>Metazoa</taxon>
        <taxon>Ecdysozoa</taxon>
        <taxon>Arthropoda</taxon>
        <taxon>Chelicerata</taxon>
        <taxon>Arachnida</taxon>
        <taxon>Araneae</taxon>
        <taxon>Araneomorphae</taxon>
        <taxon>Entelegynae</taxon>
        <taxon>Araneoidea</taxon>
        <taxon>Nephilidae</taxon>
        <taxon>Nephila</taxon>
    </lineage>
</organism>
<evidence type="ECO:0000313" key="2">
    <source>
        <dbReference type="Proteomes" id="UP000887013"/>
    </source>
</evidence>
<dbReference type="Proteomes" id="UP000887013">
    <property type="component" value="Unassembled WGS sequence"/>
</dbReference>
<sequence>MKSGTSLGCVFLFKIISEIELIPLFQNVDGVIGTILTLRLKVRFGIPMKTSVIKTYARKAQLASISSCGPYDIFVRELVAMDGIDNSEILLIDALGCPTDTLIMGALSKARSEAKVLQATFDAFKFPTSEIVQFKALVTPCLPACEPKRNGRSPHYNALPY</sequence>
<dbReference type="InterPro" id="IPR052774">
    <property type="entry name" value="Celegans_DevNeuronal_Protein"/>
</dbReference>
<dbReference type="PANTHER" id="PTHR47327:SF2">
    <property type="entry name" value="FI18240P1-RELATED"/>
    <property type="match status" value="1"/>
</dbReference>
<gene>
    <name evidence="1" type="primary">AVEN_238679_1</name>
    <name evidence="1" type="ORF">NPIL_480471</name>
</gene>
<dbReference type="EMBL" id="BMAW01119986">
    <property type="protein sequence ID" value="GFT87222.1"/>
    <property type="molecule type" value="Genomic_DNA"/>
</dbReference>
<keyword evidence="2" id="KW-1185">Reference proteome</keyword>
<evidence type="ECO:0000313" key="1">
    <source>
        <dbReference type="EMBL" id="GFT87222.1"/>
    </source>
</evidence>
<dbReference type="PANTHER" id="PTHR47327">
    <property type="entry name" value="FI18240P1-RELATED"/>
    <property type="match status" value="1"/>
</dbReference>